<keyword evidence="2" id="KW-1185">Reference proteome</keyword>
<dbReference type="OrthoDB" id="999247at2759"/>
<evidence type="ECO:0000313" key="2">
    <source>
        <dbReference type="Proteomes" id="UP000325315"/>
    </source>
</evidence>
<name>A0A5B6VCZ3_9ROSI</name>
<dbReference type="PANTHER" id="PTHR11439">
    <property type="entry name" value="GAG-POL-RELATED RETROTRANSPOSON"/>
    <property type="match status" value="1"/>
</dbReference>
<gene>
    <name evidence="1" type="ORF">EPI10_001971</name>
</gene>
<sequence length="161" mass="18563">MSNAVESLMFAMVCTRPDISHVVSVVSRYMARLDKYLKGTSDICLTFRRSSESLVDYVDSDYARDLNQKKSLTCYLFAFGDCTISWKDTLQAIVTLSTIEAKYMAITEVVKEVIWLRGLFGELDKEKIIVVYCDSQSAIHLIENQMHHKRMKNIGIRYHFV</sequence>
<protein>
    <submittedName>
        <fullName evidence="1">Retrovirus-related Pol polyprotein from transposon TNT 1-94</fullName>
    </submittedName>
</protein>
<dbReference type="EMBL" id="SMMG02000007">
    <property type="protein sequence ID" value="KAA3466911.1"/>
    <property type="molecule type" value="Genomic_DNA"/>
</dbReference>
<organism evidence="1 2">
    <name type="scientific">Gossypium australe</name>
    <dbReference type="NCBI Taxonomy" id="47621"/>
    <lineage>
        <taxon>Eukaryota</taxon>
        <taxon>Viridiplantae</taxon>
        <taxon>Streptophyta</taxon>
        <taxon>Embryophyta</taxon>
        <taxon>Tracheophyta</taxon>
        <taxon>Spermatophyta</taxon>
        <taxon>Magnoliopsida</taxon>
        <taxon>eudicotyledons</taxon>
        <taxon>Gunneridae</taxon>
        <taxon>Pentapetalae</taxon>
        <taxon>rosids</taxon>
        <taxon>malvids</taxon>
        <taxon>Malvales</taxon>
        <taxon>Malvaceae</taxon>
        <taxon>Malvoideae</taxon>
        <taxon>Gossypium</taxon>
    </lineage>
</organism>
<proteinExistence type="predicted"/>
<comment type="caution">
    <text evidence="1">The sequence shown here is derived from an EMBL/GenBank/DDBJ whole genome shotgun (WGS) entry which is preliminary data.</text>
</comment>
<reference evidence="1" key="1">
    <citation type="submission" date="2019-08" db="EMBL/GenBank/DDBJ databases">
        <authorList>
            <person name="Liu F."/>
        </authorList>
    </citation>
    <scope>NUCLEOTIDE SEQUENCE [LARGE SCALE GENOMIC DNA]</scope>
    <source>
        <strain evidence="1">PA1801</strain>
        <tissue evidence="1">Leaf</tissue>
    </source>
</reference>
<evidence type="ECO:0000313" key="1">
    <source>
        <dbReference type="EMBL" id="KAA3466911.1"/>
    </source>
</evidence>
<dbReference type="Proteomes" id="UP000325315">
    <property type="component" value="Unassembled WGS sequence"/>
</dbReference>
<dbReference type="CDD" id="cd09272">
    <property type="entry name" value="RNase_HI_RT_Ty1"/>
    <property type="match status" value="1"/>
</dbReference>
<dbReference type="AlphaFoldDB" id="A0A5B6VCZ3"/>
<accession>A0A5B6VCZ3</accession>